<dbReference type="Gene3D" id="2.40.160.120">
    <property type="match status" value="1"/>
</dbReference>
<reference evidence="5" key="1">
    <citation type="submission" date="2020-11" db="EMBL/GenBank/DDBJ databases">
        <authorList>
            <person name="Tran Van P."/>
        </authorList>
    </citation>
    <scope>NUCLEOTIDE SEQUENCE</scope>
</reference>
<dbReference type="AlphaFoldDB" id="A0A7R8WJQ3"/>
<feature type="compositionally biased region" description="Low complexity" evidence="4">
    <location>
        <begin position="294"/>
        <end position="307"/>
    </location>
</feature>
<dbReference type="PANTHER" id="PTHR10972">
    <property type="entry name" value="OXYSTEROL-BINDING PROTEIN-RELATED"/>
    <property type="match status" value="1"/>
</dbReference>
<dbReference type="Pfam" id="PF01237">
    <property type="entry name" value="Oxysterol_BP"/>
    <property type="match status" value="2"/>
</dbReference>
<evidence type="ECO:0000256" key="2">
    <source>
        <dbReference type="RuleBase" id="RU003844"/>
    </source>
</evidence>
<evidence type="ECO:0000256" key="4">
    <source>
        <dbReference type="SAM" id="MobiDB-lite"/>
    </source>
</evidence>
<dbReference type="OrthoDB" id="416222at2759"/>
<name>A0A7R8WJQ3_9CRUS</name>
<sequence>MSKPDGDSRMEALPSQMTTANFFRHGRDRLPEKQQKGEFSIWSVLKSCIGKDLTKITMPVIFNEPVGFLQRIAESMEYCDLLTKAAHMDDVVDRMEHIAAFIVASLSCNFDRLNKPFNPILGETFELKQDGFRFVCEQVSHHPPISAFQAETDDWVFRGSICPKLKFWGRYVEVHPVGVKTLTLKKWKETYTWKNVSCSVHNVIIGKMWMEISGTLEIRNHSTGHCVQLTFRPAGWSSREIHCVDGFILDPSKQRVRYLYGRWNRILKSCSLDAAAGHIRSAGDKGPVKNKMQSSSFPAAPSGSSAPTLRASSGAIQSVPLAARLSGRDDLVRSLLQFHEGGQGWPEAFLIRPQLSTCELTTPRVVDQSPASIFRIRQSPDEGEEPLSVEELEAIAAAELAEEKTSSKKNKLKGKLSRFSSLATASGGFLERGFSVDAFPTNQKVKTGGNADGDDPSHPPEDLFFDTPHAITLWTCSAKPAHSEEYFNFSYFTLTLNEEPPDGPVKCPTDSRYRPDIRALESGDLEEAGRLKHLLEEKQREDRKIAKKHGTKLPLWFSNRPHPLLPQEEDWVFNGDYWSGDYRNCPNIFL</sequence>
<dbReference type="InterPro" id="IPR000648">
    <property type="entry name" value="Oxysterol-bd"/>
</dbReference>
<dbReference type="GO" id="GO:0006869">
    <property type="term" value="P:lipid transport"/>
    <property type="evidence" value="ECO:0007669"/>
    <property type="project" value="UniProtKB-KW"/>
</dbReference>
<organism evidence="5">
    <name type="scientific">Cyprideis torosa</name>
    <dbReference type="NCBI Taxonomy" id="163714"/>
    <lineage>
        <taxon>Eukaryota</taxon>
        <taxon>Metazoa</taxon>
        <taxon>Ecdysozoa</taxon>
        <taxon>Arthropoda</taxon>
        <taxon>Crustacea</taxon>
        <taxon>Oligostraca</taxon>
        <taxon>Ostracoda</taxon>
        <taxon>Podocopa</taxon>
        <taxon>Podocopida</taxon>
        <taxon>Cytherocopina</taxon>
        <taxon>Cytheroidea</taxon>
        <taxon>Cytherideidae</taxon>
        <taxon>Cyprideis</taxon>
    </lineage>
</organism>
<keyword evidence="3" id="KW-0445">Lipid transport</keyword>
<evidence type="ECO:0000256" key="1">
    <source>
        <dbReference type="ARBA" id="ARBA00023121"/>
    </source>
</evidence>
<dbReference type="GO" id="GO:0032934">
    <property type="term" value="F:sterol binding"/>
    <property type="evidence" value="ECO:0007669"/>
    <property type="project" value="TreeGrafter"/>
</dbReference>
<dbReference type="EMBL" id="OB663870">
    <property type="protein sequence ID" value="CAD7231783.1"/>
    <property type="molecule type" value="Genomic_DNA"/>
</dbReference>
<gene>
    <name evidence="5" type="ORF">CTOB1V02_LOCUS9626</name>
</gene>
<feature type="region of interest" description="Disordered" evidence="4">
    <location>
        <begin position="281"/>
        <end position="311"/>
    </location>
</feature>
<dbReference type="PROSITE" id="PS01013">
    <property type="entry name" value="OSBP"/>
    <property type="match status" value="1"/>
</dbReference>
<keyword evidence="3" id="KW-0813">Transport</keyword>
<keyword evidence="1" id="KW-0446">Lipid-binding</keyword>
<evidence type="ECO:0000313" key="5">
    <source>
        <dbReference type="EMBL" id="CAD7231783.1"/>
    </source>
</evidence>
<dbReference type="InterPro" id="IPR037239">
    <property type="entry name" value="OSBP_sf"/>
</dbReference>
<evidence type="ECO:0000256" key="3">
    <source>
        <dbReference type="RuleBase" id="RU003845"/>
    </source>
</evidence>
<comment type="similarity">
    <text evidence="2">Belongs to the OSBP family.</text>
</comment>
<dbReference type="SUPFAM" id="SSF144000">
    <property type="entry name" value="Oxysterol-binding protein-like"/>
    <property type="match status" value="2"/>
</dbReference>
<protein>
    <recommendedName>
        <fullName evidence="3">Oxysterol-binding protein</fullName>
    </recommendedName>
</protein>
<dbReference type="FunFam" id="2.40.160.120:FF:000005">
    <property type="entry name" value="Oxysterol-binding protein"/>
    <property type="match status" value="1"/>
</dbReference>
<proteinExistence type="inferred from homology"/>
<dbReference type="GO" id="GO:0005829">
    <property type="term" value="C:cytosol"/>
    <property type="evidence" value="ECO:0007669"/>
    <property type="project" value="TreeGrafter"/>
</dbReference>
<dbReference type="GO" id="GO:0005886">
    <property type="term" value="C:plasma membrane"/>
    <property type="evidence" value="ECO:0007669"/>
    <property type="project" value="TreeGrafter"/>
</dbReference>
<accession>A0A7R8WJQ3</accession>
<dbReference type="GO" id="GO:0097038">
    <property type="term" value="C:perinuclear endoplasmic reticulum"/>
    <property type="evidence" value="ECO:0007669"/>
    <property type="project" value="TreeGrafter"/>
</dbReference>
<dbReference type="PANTHER" id="PTHR10972:SF209">
    <property type="entry name" value="OXYSTEROL-BINDING PROTEIN"/>
    <property type="match status" value="1"/>
</dbReference>
<dbReference type="InterPro" id="IPR018494">
    <property type="entry name" value="Oxysterol-bd_CS"/>
</dbReference>